<keyword evidence="3 4" id="KW-0998">Cell outer membrane</keyword>
<dbReference type="SMART" id="SM00564">
    <property type="entry name" value="PQQ"/>
    <property type="match status" value="6"/>
</dbReference>
<comment type="similarity">
    <text evidence="4">Belongs to the BamB family.</text>
</comment>
<reference evidence="7 8" key="1">
    <citation type="submission" date="2016-11" db="EMBL/GenBank/DDBJ databases">
        <authorList>
            <person name="Jaros S."/>
            <person name="Januszkiewicz K."/>
            <person name="Wedrychowicz H."/>
        </authorList>
    </citation>
    <scope>NUCLEOTIDE SEQUENCE [LARGE SCALE GENOMIC DNA]</scope>
    <source>
        <strain evidence="7 8">DSM 18899</strain>
    </source>
</reference>
<organism evidence="7 8">
    <name type="scientific">Chitinimonas taiwanensis DSM 18899</name>
    <dbReference type="NCBI Taxonomy" id="1121279"/>
    <lineage>
        <taxon>Bacteria</taxon>
        <taxon>Pseudomonadati</taxon>
        <taxon>Pseudomonadota</taxon>
        <taxon>Betaproteobacteria</taxon>
        <taxon>Neisseriales</taxon>
        <taxon>Chitinibacteraceae</taxon>
        <taxon>Chitinimonas</taxon>
    </lineage>
</organism>
<feature type="chain" id="PRO_5013413996" description="Outer membrane protein assembly factor BamB" evidence="5">
    <location>
        <begin position="18"/>
        <end position="372"/>
    </location>
</feature>
<dbReference type="InterPro" id="IPR017687">
    <property type="entry name" value="BamB"/>
</dbReference>
<dbReference type="RefSeq" id="WP_072427210.1">
    <property type="nucleotide sequence ID" value="NZ_FPKR01000002.1"/>
</dbReference>
<dbReference type="AlphaFoldDB" id="A0A1K2H886"/>
<keyword evidence="4" id="KW-0449">Lipoprotein</keyword>
<keyword evidence="4" id="KW-0564">Palmitate</keyword>
<dbReference type="EMBL" id="FPKR01000002">
    <property type="protein sequence ID" value="SFZ72601.1"/>
    <property type="molecule type" value="Genomic_DNA"/>
</dbReference>
<dbReference type="InterPro" id="IPR018391">
    <property type="entry name" value="PQQ_b-propeller_rpt"/>
</dbReference>
<dbReference type="PANTHER" id="PTHR34512">
    <property type="entry name" value="CELL SURFACE PROTEIN"/>
    <property type="match status" value="1"/>
</dbReference>
<feature type="domain" description="Pyrrolo-quinoline quinone repeat" evidence="6">
    <location>
        <begin position="70"/>
        <end position="296"/>
    </location>
</feature>
<evidence type="ECO:0000313" key="7">
    <source>
        <dbReference type="EMBL" id="SFZ72601.1"/>
    </source>
</evidence>
<evidence type="ECO:0000256" key="1">
    <source>
        <dbReference type="ARBA" id="ARBA00022729"/>
    </source>
</evidence>
<evidence type="ECO:0000256" key="2">
    <source>
        <dbReference type="ARBA" id="ARBA00023136"/>
    </source>
</evidence>
<evidence type="ECO:0000256" key="4">
    <source>
        <dbReference type="HAMAP-Rule" id="MF_00923"/>
    </source>
</evidence>
<proteinExistence type="inferred from homology"/>
<dbReference type="STRING" id="1121279.SAMN02745887_00674"/>
<comment type="subunit">
    <text evidence="4">Part of the Bam complex.</text>
</comment>
<dbReference type="GO" id="GO:0043165">
    <property type="term" value="P:Gram-negative-bacterium-type cell outer membrane assembly"/>
    <property type="evidence" value="ECO:0007669"/>
    <property type="project" value="UniProtKB-UniRule"/>
</dbReference>
<gene>
    <name evidence="4" type="primary">bamB</name>
    <name evidence="7" type="ORF">SAMN02745887_00674</name>
</gene>
<dbReference type="PANTHER" id="PTHR34512:SF30">
    <property type="entry name" value="OUTER MEMBRANE PROTEIN ASSEMBLY FACTOR BAMB"/>
    <property type="match status" value="1"/>
</dbReference>
<dbReference type="HAMAP" id="MF_00923">
    <property type="entry name" value="OM_assembly_BamB"/>
    <property type="match status" value="1"/>
</dbReference>
<evidence type="ECO:0000259" key="6">
    <source>
        <dbReference type="Pfam" id="PF13360"/>
    </source>
</evidence>
<dbReference type="Proteomes" id="UP000186513">
    <property type="component" value="Unassembled WGS sequence"/>
</dbReference>
<dbReference type="Gene3D" id="2.130.10.10">
    <property type="entry name" value="YVTN repeat-like/Quinoprotein amine dehydrogenase"/>
    <property type="match status" value="1"/>
</dbReference>
<dbReference type="GO" id="GO:0051205">
    <property type="term" value="P:protein insertion into membrane"/>
    <property type="evidence" value="ECO:0007669"/>
    <property type="project" value="UniProtKB-UniRule"/>
</dbReference>
<accession>A0A1K2H886</accession>
<evidence type="ECO:0000256" key="3">
    <source>
        <dbReference type="ARBA" id="ARBA00023237"/>
    </source>
</evidence>
<dbReference type="InterPro" id="IPR011047">
    <property type="entry name" value="Quinoprotein_ADH-like_sf"/>
</dbReference>
<keyword evidence="1 4" id="KW-0732">Signal</keyword>
<feature type="signal peptide" evidence="5">
    <location>
        <begin position="1"/>
        <end position="17"/>
    </location>
</feature>
<evidence type="ECO:0000256" key="5">
    <source>
        <dbReference type="SAM" id="SignalP"/>
    </source>
</evidence>
<dbReference type="Pfam" id="PF13360">
    <property type="entry name" value="PQQ_2"/>
    <property type="match status" value="1"/>
</dbReference>
<dbReference type="OrthoDB" id="5173551at2"/>
<keyword evidence="8" id="KW-1185">Reference proteome</keyword>
<protein>
    <recommendedName>
        <fullName evidence="4">Outer membrane protein assembly factor BamB</fullName>
    </recommendedName>
</protein>
<dbReference type="InterPro" id="IPR015943">
    <property type="entry name" value="WD40/YVTN_repeat-like_dom_sf"/>
</dbReference>
<sequence>MKQLLALSLLATLAACAGTDNSPVPTELKDVANTVAFSQQWQASYSEGGIYHFAPDVTGGSVFMAGLQGIAAFNPQDGRRLMEVRSDKPLAGGIGAANGVVAGGSLKGDLFAWDVSGKAKWQVRVSSEVVAPPAIAEGVVVVRTVDGRITGLNAEDGKQRWQFSRSQPALILRSYAGVTIADGVVYAGLAAGRLVALSLADGRVLWESLVAQPKGATELERIADVTSLPVVDKGQVCAVAYQGRVACFAVSNGSLLWARDISSYAGLAIDDNHVYVTDDVGTVQAFERSGGRNLWKSSDLYGRRVSGPAALGGDYIAVGDFEGYVHVLAAADGRLVARQRADRSPIVVAPRLIDGKLLVQTQAGGLYAYTLK</sequence>
<dbReference type="SUPFAM" id="SSF50998">
    <property type="entry name" value="Quinoprotein alcohol dehydrogenase-like"/>
    <property type="match status" value="1"/>
</dbReference>
<name>A0A1K2H886_9NEIS</name>
<comment type="subcellular location">
    <subcellularLocation>
        <location evidence="4">Cell outer membrane</location>
        <topology evidence="4">Lipid-anchor</topology>
    </subcellularLocation>
</comment>
<dbReference type="GO" id="GO:0009279">
    <property type="term" value="C:cell outer membrane"/>
    <property type="evidence" value="ECO:0007669"/>
    <property type="project" value="UniProtKB-SubCell"/>
</dbReference>
<dbReference type="PROSITE" id="PS51257">
    <property type="entry name" value="PROKAR_LIPOPROTEIN"/>
    <property type="match status" value="1"/>
</dbReference>
<dbReference type="NCBIfam" id="TIGR03300">
    <property type="entry name" value="assembly_YfgL"/>
    <property type="match status" value="1"/>
</dbReference>
<comment type="function">
    <text evidence="4">Part of the outer membrane protein assembly complex, which is involved in assembly and insertion of beta-barrel proteins into the outer membrane.</text>
</comment>
<keyword evidence="2 4" id="KW-0472">Membrane</keyword>
<dbReference type="InterPro" id="IPR002372">
    <property type="entry name" value="PQQ_rpt_dom"/>
</dbReference>
<evidence type="ECO:0000313" key="8">
    <source>
        <dbReference type="Proteomes" id="UP000186513"/>
    </source>
</evidence>